<dbReference type="AlphaFoldDB" id="A0A7W7LI74"/>
<dbReference type="EMBL" id="JACHJG010000020">
    <property type="protein sequence ID" value="MBB4890519.1"/>
    <property type="molecule type" value="Genomic_DNA"/>
</dbReference>
<dbReference type="InterPro" id="IPR002018">
    <property type="entry name" value="CarbesteraseB"/>
</dbReference>
<dbReference type="SUPFAM" id="SSF53474">
    <property type="entry name" value="alpha/beta-Hydrolases"/>
    <property type="match status" value="1"/>
</dbReference>
<evidence type="ECO:0000313" key="2">
    <source>
        <dbReference type="EMBL" id="MBB4890519.1"/>
    </source>
</evidence>
<organism evidence="2 3">
    <name type="scientific">Streptomyces netropsis</name>
    <name type="common">Streptoverticillium netropsis</name>
    <dbReference type="NCBI Taxonomy" id="55404"/>
    <lineage>
        <taxon>Bacteria</taxon>
        <taxon>Bacillati</taxon>
        <taxon>Actinomycetota</taxon>
        <taxon>Actinomycetes</taxon>
        <taxon>Kitasatosporales</taxon>
        <taxon>Streptomycetaceae</taxon>
        <taxon>Streptomyces</taxon>
    </lineage>
</organism>
<comment type="caution">
    <text evidence="2">The sequence shown here is derived from an EMBL/GenBank/DDBJ whole genome shotgun (WGS) entry which is preliminary data.</text>
</comment>
<protein>
    <submittedName>
        <fullName evidence="2">Carboxylesterase type B</fullName>
    </submittedName>
</protein>
<name>A0A7W7LI74_STRNE</name>
<dbReference type="PANTHER" id="PTHR11559">
    <property type="entry name" value="CARBOXYLESTERASE"/>
    <property type="match status" value="1"/>
</dbReference>
<dbReference type="Proteomes" id="UP000556436">
    <property type="component" value="Unassembled WGS sequence"/>
</dbReference>
<gene>
    <name evidence="2" type="ORF">FHS38_006604</name>
</gene>
<proteinExistence type="predicted"/>
<dbReference type="InterPro" id="IPR050309">
    <property type="entry name" value="Type-B_Carboxylest/Lipase"/>
</dbReference>
<dbReference type="Pfam" id="PF00135">
    <property type="entry name" value="COesterase"/>
    <property type="match status" value="1"/>
</dbReference>
<accession>A0A7W7LI74</accession>
<sequence>MSRSFGQSAGAGSVAALLAMPRAAGLFGRAVAQSVQGTFFSPELTADITTSCAAELGLRPTVAELSTVAPASLSAAGDAVGAKMARWAERWGQVAHKPIPFSPVVEGDALPVTPWQALADGVGRDIDLLVGHTRDEQRLLTAFDGLLGQVTQEQAARACAPSAPAGTAHAVTSTAFRPRARTSCTNWSTPTGCSACRPFTWPRPGPPPAAVPTSRN</sequence>
<keyword evidence="3" id="KW-1185">Reference proteome</keyword>
<dbReference type="RefSeq" id="WP_376700087.1">
    <property type="nucleotide sequence ID" value="NZ_JACHJG010000020.1"/>
</dbReference>
<evidence type="ECO:0000259" key="1">
    <source>
        <dbReference type="Pfam" id="PF00135"/>
    </source>
</evidence>
<feature type="domain" description="Carboxylesterase type B" evidence="1">
    <location>
        <begin position="5"/>
        <end position="143"/>
    </location>
</feature>
<reference evidence="2 3" key="1">
    <citation type="submission" date="2020-08" db="EMBL/GenBank/DDBJ databases">
        <title>Genomic Encyclopedia of Type Strains, Phase III (KMG-III): the genomes of soil and plant-associated and newly described type strains.</title>
        <authorList>
            <person name="Whitman W."/>
        </authorList>
    </citation>
    <scope>NUCLEOTIDE SEQUENCE [LARGE SCALE GENOMIC DNA]</scope>
    <source>
        <strain evidence="2 3">CECT 3265</strain>
    </source>
</reference>
<evidence type="ECO:0000313" key="3">
    <source>
        <dbReference type="Proteomes" id="UP000556436"/>
    </source>
</evidence>
<dbReference type="InterPro" id="IPR029058">
    <property type="entry name" value="AB_hydrolase_fold"/>
</dbReference>
<dbReference type="Gene3D" id="3.40.50.1820">
    <property type="entry name" value="alpha/beta hydrolase"/>
    <property type="match status" value="1"/>
</dbReference>